<protein>
    <submittedName>
        <fullName evidence="1">2-hydroxyacyl-CoA dehydratase</fullName>
    </submittedName>
</protein>
<dbReference type="PANTHER" id="PTHR32329">
    <property type="entry name" value="BIFUNCTIONAL PROTEIN [INCLUDES 2-HYDROXYACYL-COA DEHYDRATASE (N-TER) AND ITS ACTIVATOR DOMAIN (C_TERM)-RELATED"/>
    <property type="match status" value="1"/>
</dbReference>
<reference evidence="1" key="2">
    <citation type="journal article" date="2021" name="PeerJ">
        <title>Extensive microbial diversity within the chicken gut microbiome revealed by metagenomics and culture.</title>
        <authorList>
            <person name="Gilroy R."/>
            <person name="Ravi A."/>
            <person name="Getino M."/>
            <person name="Pursley I."/>
            <person name="Horton D.L."/>
            <person name="Alikhan N.F."/>
            <person name="Baker D."/>
            <person name="Gharbi K."/>
            <person name="Hall N."/>
            <person name="Watson M."/>
            <person name="Adriaenssens E.M."/>
            <person name="Foster-Nyarko E."/>
            <person name="Jarju S."/>
            <person name="Secka A."/>
            <person name="Antonio M."/>
            <person name="Oren A."/>
            <person name="Chaudhuri R.R."/>
            <person name="La Ragione R."/>
            <person name="Hildebrand F."/>
            <person name="Pallen M.J."/>
        </authorList>
    </citation>
    <scope>NUCLEOTIDE SEQUENCE</scope>
    <source>
        <strain evidence="1">CHK195-11698</strain>
    </source>
</reference>
<reference evidence="1" key="1">
    <citation type="submission" date="2020-10" db="EMBL/GenBank/DDBJ databases">
        <authorList>
            <person name="Gilroy R."/>
        </authorList>
    </citation>
    <scope>NUCLEOTIDE SEQUENCE</scope>
    <source>
        <strain evidence="1">CHK195-11698</strain>
    </source>
</reference>
<dbReference type="PANTHER" id="PTHR32329:SF4">
    <property type="entry name" value="ACTIVATOR OF 2-HYDROXYACYL-COA DEHYDRATASE"/>
    <property type="match status" value="1"/>
</dbReference>
<sequence>MRKDYTILVPSMLPIHFELMAAAFEKHGYHCVMLKNENANVVNQGVANVHNDTCYPALLVVGQFMDALQSGQYDPHKSALLLMQTGGGCRASNYVRLLRKALSESEFNDVPVISINFTGLESHSGFQLTPPFLLDILYAFLYGDFLMWIYNQARSHEVHQGDSKKALDYCMDYLLRLLNGKGFHHAKKRYREILTVFNQVELDGKERIKVGIVGEIYMKYAPLGNQHLEDTLVNEGVEPVVSGVLDFAQYCLYNMQIDQKLYGSKALGSIASKVLTHLLAKKQAEMEEAIEKYSRFVKPTPFTEVIKSGEGVISKGVKMGEGWLLTSEICELMNQGIYNVVCAQPFGCLPNHIVAKGMMRKIKDKYPQSNIVAIDYDSSASPINQMNRIHLMLENAKMGHFMHEE</sequence>
<dbReference type="EMBL" id="DVMJ01000041">
    <property type="protein sequence ID" value="HIU13390.1"/>
    <property type="molecule type" value="Genomic_DNA"/>
</dbReference>
<dbReference type="AlphaFoldDB" id="A0A9D1L055"/>
<proteinExistence type="predicted"/>
<dbReference type="Proteomes" id="UP000824175">
    <property type="component" value="Unassembled WGS sequence"/>
</dbReference>
<evidence type="ECO:0000313" key="1">
    <source>
        <dbReference type="EMBL" id="HIU13390.1"/>
    </source>
</evidence>
<dbReference type="InterPro" id="IPR051805">
    <property type="entry name" value="Dehydratase_Activator_Redct"/>
</dbReference>
<comment type="caution">
    <text evidence="1">The sequence shown here is derived from an EMBL/GenBank/DDBJ whole genome shotgun (WGS) entry which is preliminary data.</text>
</comment>
<accession>A0A9D1L055</accession>
<gene>
    <name evidence="1" type="ORF">IAD15_04900</name>
</gene>
<organism evidence="1 2">
    <name type="scientific">Candidatus Fimiplasma intestinipullorum</name>
    <dbReference type="NCBI Taxonomy" id="2840825"/>
    <lineage>
        <taxon>Bacteria</taxon>
        <taxon>Bacillati</taxon>
        <taxon>Bacillota</taxon>
        <taxon>Clostridia</taxon>
        <taxon>Eubacteriales</taxon>
        <taxon>Candidatus Fimiplasma</taxon>
    </lineage>
</organism>
<name>A0A9D1L055_9FIRM</name>
<evidence type="ECO:0000313" key="2">
    <source>
        <dbReference type="Proteomes" id="UP000824175"/>
    </source>
</evidence>